<feature type="compositionally biased region" description="Acidic residues" evidence="1">
    <location>
        <begin position="608"/>
        <end position="627"/>
    </location>
</feature>
<accession>A0A0G4EDZ0</accession>
<reference evidence="2 3" key="1">
    <citation type="submission" date="2014-11" db="EMBL/GenBank/DDBJ databases">
        <authorList>
            <person name="Zhu J."/>
            <person name="Qi W."/>
            <person name="Song R."/>
        </authorList>
    </citation>
    <scope>NUCLEOTIDE SEQUENCE [LARGE SCALE GENOMIC DNA]</scope>
</reference>
<protein>
    <submittedName>
        <fullName evidence="2">Uncharacterized protein</fullName>
    </submittedName>
</protein>
<dbReference type="InParanoid" id="A0A0G4EDZ0"/>
<name>A0A0G4EDZ0_VITBC</name>
<feature type="region of interest" description="Disordered" evidence="1">
    <location>
        <begin position="367"/>
        <end position="409"/>
    </location>
</feature>
<proteinExistence type="predicted"/>
<evidence type="ECO:0000313" key="2">
    <source>
        <dbReference type="EMBL" id="CEL93568.1"/>
    </source>
</evidence>
<feature type="compositionally biased region" description="Pro residues" evidence="1">
    <location>
        <begin position="537"/>
        <end position="546"/>
    </location>
</feature>
<dbReference type="VEuPathDB" id="CryptoDB:Vbra_11276"/>
<dbReference type="Proteomes" id="UP000041254">
    <property type="component" value="Unassembled WGS sequence"/>
</dbReference>
<keyword evidence="3" id="KW-1185">Reference proteome</keyword>
<dbReference type="AlphaFoldDB" id="A0A0G4EDZ0"/>
<dbReference type="OrthoDB" id="67700at2759"/>
<organism evidence="2 3">
    <name type="scientific">Vitrella brassicaformis (strain CCMP3155)</name>
    <dbReference type="NCBI Taxonomy" id="1169540"/>
    <lineage>
        <taxon>Eukaryota</taxon>
        <taxon>Sar</taxon>
        <taxon>Alveolata</taxon>
        <taxon>Colpodellida</taxon>
        <taxon>Vitrellaceae</taxon>
        <taxon>Vitrella</taxon>
    </lineage>
</organism>
<gene>
    <name evidence="2" type="ORF">Vbra_11276</name>
</gene>
<feature type="region of interest" description="Disordered" evidence="1">
    <location>
        <begin position="323"/>
        <end position="346"/>
    </location>
</feature>
<sequence length="627" mass="70316">MALTYGLRNWEESQVETAQSFHEHRSSQGFVGWEPLKQDEGLNTSTISRFFLTGGHLLKNQSFYRVQDDNLWNDPIHAGPKSWRFFHGPNTIADAPLLDEIDKTAVKEDAWKRKREFVNASRERSLERTDQRRQERHALATWSSWAPTPKGIKDILEGVNDWTDLNSMPPRALQKIITPMMLHKDREAIEVILDRLQDERDREDLLHQWRNARREEIRTDLAKRKAFNDLLEELSGQYGRMLNGHGKVPRLSTRLKLLAQPKEANPLADIQAIGCMRDFKDLLYADYKSAVDVLQRRSPPALRAQMGEISPNVATIFKKRWQKSTTGLPPPPAGPRPQATLKPATGVAQEAWKGLVAERYGSTYRVSVSHTPTAKPFRPSQPGSEASTARHKRQSRQTTARTGAPSPEMDKLVSAIDAFEQQLMTMTVDTKYGNDFKYKAKRNSIPAAVRRQLGQDELMRHAEMARILEDSETSQMMQNTDDHTDKHPPSQPQPPADDTRLAKFDVLIQPSELLNSHQVPTISMQATPFGLSDEPIRPPNPQPPPGRGSLESTSVDAVPLPYGVHEQELEKYSITVVPYPTQDGGGVGDDGTSGVYSFAAGDAAEGNGESDEEAEDEAEEAEDDDAA</sequence>
<feature type="region of interest" description="Disordered" evidence="1">
    <location>
        <begin position="472"/>
        <end position="498"/>
    </location>
</feature>
<evidence type="ECO:0000256" key="1">
    <source>
        <dbReference type="SAM" id="MobiDB-lite"/>
    </source>
</evidence>
<feature type="region of interest" description="Disordered" evidence="1">
    <location>
        <begin position="583"/>
        <end position="627"/>
    </location>
</feature>
<dbReference type="EMBL" id="CDMY01000179">
    <property type="protein sequence ID" value="CEL93568.1"/>
    <property type="molecule type" value="Genomic_DNA"/>
</dbReference>
<evidence type="ECO:0000313" key="3">
    <source>
        <dbReference type="Proteomes" id="UP000041254"/>
    </source>
</evidence>
<feature type="region of interest" description="Disordered" evidence="1">
    <location>
        <begin position="528"/>
        <end position="554"/>
    </location>
</feature>